<dbReference type="InterPro" id="IPR003691">
    <property type="entry name" value="FluC"/>
</dbReference>
<evidence type="ECO:0000313" key="11">
    <source>
        <dbReference type="EMBL" id="MCQ5343274.1"/>
    </source>
</evidence>
<dbReference type="RefSeq" id="WP_062411903.1">
    <property type="nucleotide sequence ID" value="NZ_JAJCIO010000021.1"/>
</dbReference>
<feature type="transmembrane region" description="Helical" evidence="10">
    <location>
        <begin position="34"/>
        <end position="55"/>
    </location>
</feature>
<protein>
    <recommendedName>
        <fullName evidence="10">Fluoride-specific ion channel FluC</fullName>
    </recommendedName>
</protein>
<dbReference type="NCBIfam" id="TIGR00494">
    <property type="entry name" value="crcB"/>
    <property type="match status" value="1"/>
</dbReference>
<evidence type="ECO:0000256" key="1">
    <source>
        <dbReference type="ARBA" id="ARBA00004651"/>
    </source>
</evidence>
<keyword evidence="12" id="KW-1185">Reference proteome</keyword>
<name>A0ABT1STS5_9FIRM</name>
<evidence type="ECO:0000256" key="8">
    <source>
        <dbReference type="ARBA" id="ARBA00035585"/>
    </source>
</evidence>
<evidence type="ECO:0000256" key="2">
    <source>
        <dbReference type="ARBA" id="ARBA00022475"/>
    </source>
</evidence>
<proteinExistence type="inferred from homology"/>
<sequence>MEKIIFIALGGGIGSALRYGITQLTLRYGAVSLPYGTILANTIGSFCIGLLFVFFTQMSNLPPTVKLFFVTGILGGFTTFSTYNMELLTLVRTGDILSAAAYFSLNVVGGFLCCWLGFAVGNALWQ</sequence>
<comment type="caution">
    <text evidence="11">The sequence shown here is derived from an EMBL/GenBank/DDBJ whole genome shotgun (WGS) entry which is preliminary data.</text>
</comment>
<evidence type="ECO:0000256" key="7">
    <source>
        <dbReference type="ARBA" id="ARBA00035120"/>
    </source>
</evidence>
<keyword evidence="3 10" id="KW-0812">Transmembrane</keyword>
<keyword evidence="6 10" id="KW-0407">Ion channel</keyword>
<evidence type="ECO:0000256" key="5">
    <source>
        <dbReference type="ARBA" id="ARBA00023136"/>
    </source>
</evidence>
<keyword evidence="10" id="KW-0479">Metal-binding</keyword>
<feature type="binding site" evidence="10">
    <location>
        <position position="78"/>
    </location>
    <ligand>
        <name>Na(+)</name>
        <dbReference type="ChEBI" id="CHEBI:29101"/>
        <note>structural</note>
    </ligand>
</feature>
<organism evidence="11 12">
    <name type="scientific">Megasphaera massiliensis</name>
    <dbReference type="NCBI Taxonomy" id="1232428"/>
    <lineage>
        <taxon>Bacteria</taxon>
        <taxon>Bacillati</taxon>
        <taxon>Bacillota</taxon>
        <taxon>Negativicutes</taxon>
        <taxon>Veillonellales</taxon>
        <taxon>Veillonellaceae</taxon>
        <taxon>Megasphaera</taxon>
    </lineage>
</organism>
<reference evidence="11 12" key="1">
    <citation type="submission" date="2022-06" db="EMBL/GenBank/DDBJ databases">
        <title>Isolation of gut microbiota from human fecal samples.</title>
        <authorList>
            <person name="Pamer E.G."/>
            <person name="Barat B."/>
            <person name="Waligurski E."/>
            <person name="Medina S."/>
            <person name="Paddock L."/>
            <person name="Mostad J."/>
        </authorList>
    </citation>
    <scope>NUCLEOTIDE SEQUENCE [LARGE SCALE GENOMIC DNA]</scope>
    <source>
        <strain evidence="11 12">DFI.1.1</strain>
    </source>
</reference>
<keyword evidence="2 10" id="KW-1003">Cell membrane</keyword>
<keyword evidence="5 10" id="KW-0472">Membrane</keyword>
<gene>
    <name evidence="10 11" type="primary">crcB</name>
    <name evidence="10" type="synonym">fluC</name>
    <name evidence="11" type="ORF">NE675_09620</name>
</gene>
<dbReference type="EMBL" id="JANGEW010000019">
    <property type="protein sequence ID" value="MCQ5343274.1"/>
    <property type="molecule type" value="Genomic_DNA"/>
</dbReference>
<accession>A0ABT1STS5</accession>
<evidence type="ECO:0000256" key="9">
    <source>
        <dbReference type="ARBA" id="ARBA00049940"/>
    </source>
</evidence>
<feature type="binding site" evidence="10">
    <location>
        <position position="75"/>
    </location>
    <ligand>
        <name>Na(+)</name>
        <dbReference type="ChEBI" id="CHEBI:29101"/>
        <note>structural</note>
    </ligand>
</feature>
<dbReference type="PANTHER" id="PTHR28259:SF1">
    <property type="entry name" value="FLUORIDE EXPORT PROTEIN 1-RELATED"/>
    <property type="match status" value="1"/>
</dbReference>
<keyword evidence="4 10" id="KW-1133">Transmembrane helix</keyword>
<evidence type="ECO:0000256" key="10">
    <source>
        <dbReference type="HAMAP-Rule" id="MF_00454"/>
    </source>
</evidence>
<feature type="transmembrane region" description="Helical" evidence="10">
    <location>
        <begin position="67"/>
        <end position="83"/>
    </location>
</feature>
<feature type="transmembrane region" description="Helical" evidence="10">
    <location>
        <begin position="103"/>
        <end position="125"/>
    </location>
</feature>
<dbReference type="Proteomes" id="UP001206692">
    <property type="component" value="Unassembled WGS sequence"/>
</dbReference>
<dbReference type="Pfam" id="PF02537">
    <property type="entry name" value="CRCB"/>
    <property type="match status" value="1"/>
</dbReference>
<evidence type="ECO:0000256" key="4">
    <source>
        <dbReference type="ARBA" id="ARBA00022989"/>
    </source>
</evidence>
<evidence type="ECO:0000256" key="3">
    <source>
        <dbReference type="ARBA" id="ARBA00022692"/>
    </source>
</evidence>
<comment type="catalytic activity">
    <reaction evidence="8">
        <text>fluoride(in) = fluoride(out)</text>
        <dbReference type="Rhea" id="RHEA:76159"/>
        <dbReference type="ChEBI" id="CHEBI:17051"/>
    </reaction>
    <physiologicalReaction direction="left-to-right" evidence="8">
        <dbReference type="Rhea" id="RHEA:76160"/>
    </physiologicalReaction>
</comment>
<keyword evidence="10" id="KW-0915">Sodium</keyword>
<comment type="function">
    <text evidence="9 10">Fluoride-specific ion channel. Important for reducing fluoride concentration in the cell, thus reducing its toxicity.</text>
</comment>
<dbReference type="HAMAP" id="MF_00454">
    <property type="entry name" value="FluC"/>
    <property type="match status" value="1"/>
</dbReference>
<comment type="similarity">
    <text evidence="7 10">Belongs to the fluoride channel Fluc/FEX (TC 1.A.43) family.</text>
</comment>
<comment type="subcellular location">
    <subcellularLocation>
        <location evidence="1 10">Cell membrane</location>
        <topology evidence="1 10">Multi-pass membrane protein</topology>
    </subcellularLocation>
</comment>
<keyword evidence="10" id="KW-0813">Transport</keyword>
<keyword evidence="10" id="KW-0406">Ion transport</keyword>
<evidence type="ECO:0000313" key="12">
    <source>
        <dbReference type="Proteomes" id="UP001206692"/>
    </source>
</evidence>
<evidence type="ECO:0000256" key="6">
    <source>
        <dbReference type="ARBA" id="ARBA00023303"/>
    </source>
</evidence>
<dbReference type="PANTHER" id="PTHR28259">
    <property type="entry name" value="FLUORIDE EXPORT PROTEIN 1-RELATED"/>
    <property type="match status" value="1"/>
</dbReference>
<comment type="activity regulation">
    <text evidence="10">Na(+) is not transported, but it plays an essential structural role and its presence is essential for fluoride channel function.</text>
</comment>